<sequence>MGSMTARPFAHLDTSLVETYRRVMRVFVANKQRFVVHLRPEDVAEALRQDGGPPLGEDAVDAALKSLTGWVNLRSSPDTGRVTTVEDFNRPRHLYQLSREGEAAERALEVYEQEIGRRGELQAVALEDIRVRLRALRDLPEHPDPAVVHNLLLELMGRLDSLAANAGAFMSGLQRTIELQDVDEEAFLAYKDRLIVYLERFVSELVVKQHDIGSTLQALPTGRVAVLLALAAEREASDAAPEGTASGNAPGTGDVEAGEPVMTVSVGEKLALWESRWSGLWSWFVGGRSHPSQSDLLRTRARKAIPDLLATISVLQERRAGRSDRSADFRTLARWFAEAPTEQDAHRLWRAAFGLSTARHLTAESDSEPADVPAATSWADAPEVKVSARLRATGQYAKRGPKKRVRDRSAERRLLAEEIADEREQIESARRALATGRPVLLSELGKLDRREFRLFLRLLGDALAAGPSDPSDPSGTVRTRTSDGSLEVTLRPCDGLAEIVTEDGVLRGPEHEITIVDLSVPRPADPAEAAR</sequence>
<evidence type="ECO:0000256" key="1">
    <source>
        <dbReference type="SAM" id="MobiDB-lite"/>
    </source>
</evidence>
<protein>
    <submittedName>
        <fullName evidence="2">TIGR02677 family protein</fullName>
    </submittedName>
</protein>
<evidence type="ECO:0000313" key="3">
    <source>
        <dbReference type="Proteomes" id="UP000282674"/>
    </source>
</evidence>
<proteinExistence type="predicted"/>
<name>A0A3M2MC07_9ACTN</name>
<reference evidence="2 3" key="1">
    <citation type="submission" date="2018-10" db="EMBL/GenBank/DDBJ databases">
        <title>Isolation from soil.</title>
        <authorList>
            <person name="Hu J."/>
        </authorList>
    </citation>
    <scope>NUCLEOTIDE SEQUENCE [LARGE SCALE GENOMIC DNA]</scope>
    <source>
        <strain evidence="2 3">NEAU-Ht49</strain>
    </source>
</reference>
<dbReference type="EMBL" id="RFFG01000004">
    <property type="protein sequence ID" value="RMI47254.1"/>
    <property type="molecule type" value="Genomic_DNA"/>
</dbReference>
<dbReference type="NCBIfam" id="TIGR02677">
    <property type="entry name" value="TIGR02677 family protein"/>
    <property type="match status" value="1"/>
</dbReference>
<feature type="region of interest" description="Disordered" evidence="1">
    <location>
        <begin position="464"/>
        <end position="485"/>
    </location>
</feature>
<accession>A0A3M2MC07</accession>
<feature type="region of interest" description="Disordered" evidence="1">
    <location>
        <begin position="238"/>
        <end position="258"/>
    </location>
</feature>
<dbReference type="OrthoDB" id="5508807at2"/>
<evidence type="ECO:0000313" key="2">
    <source>
        <dbReference type="EMBL" id="RMI47254.1"/>
    </source>
</evidence>
<gene>
    <name evidence="2" type="ORF">EBO15_03455</name>
</gene>
<dbReference type="AlphaFoldDB" id="A0A3M2MC07"/>
<keyword evidence="3" id="KW-1185">Reference proteome</keyword>
<organism evidence="2 3">
    <name type="scientific">Actinomadura harenae</name>
    <dbReference type="NCBI Taxonomy" id="2483351"/>
    <lineage>
        <taxon>Bacteria</taxon>
        <taxon>Bacillati</taxon>
        <taxon>Actinomycetota</taxon>
        <taxon>Actinomycetes</taxon>
        <taxon>Streptosporangiales</taxon>
        <taxon>Thermomonosporaceae</taxon>
        <taxon>Actinomadura</taxon>
    </lineage>
</organism>
<comment type="caution">
    <text evidence="2">The sequence shown here is derived from an EMBL/GenBank/DDBJ whole genome shotgun (WGS) entry which is preliminary data.</text>
</comment>
<feature type="compositionally biased region" description="Polar residues" evidence="1">
    <location>
        <begin position="471"/>
        <end position="484"/>
    </location>
</feature>
<dbReference type="Proteomes" id="UP000282674">
    <property type="component" value="Unassembled WGS sequence"/>
</dbReference>
<dbReference type="InterPro" id="IPR013493">
    <property type="entry name" value="CHP02677"/>
</dbReference>
<dbReference type="Pfam" id="PF09660">
    <property type="entry name" value="DUF2397"/>
    <property type="match status" value="1"/>
</dbReference>